<evidence type="ECO:0000313" key="3">
    <source>
        <dbReference type="EMBL" id="AFC25558.1"/>
    </source>
</evidence>
<name>H6LA90_SAPGL</name>
<dbReference type="PRINTS" id="PR01774">
    <property type="entry name" value="EXFOLTOXIN"/>
</dbReference>
<dbReference type="AlphaFoldDB" id="H6LA90"/>
<accession>H6LA90</accession>
<dbReference type="eggNOG" id="COG0265">
    <property type="taxonomic scope" value="Bacteria"/>
</dbReference>
<dbReference type="InterPro" id="IPR043504">
    <property type="entry name" value="Peptidase_S1_PA_chymotrypsin"/>
</dbReference>
<dbReference type="EC" id="3.4.21.50" evidence="3"/>
<dbReference type="PANTHER" id="PTHR36234">
    <property type="entry name" value="LYSYL ENDOPEPTIDASE"/>
    <property type="match status" value="1"/>
</dbReference>
<keyword evidence="3" id="KW-0378">Hydrolase</keyword>
<organism evidence="3 4">
    <name type="scientific">Saprospira grandis (strain Lewin)</name>
    <dbReference type="NCBI Taxonomy" id="984262"/>
    <lineage>
        <taxon>Bacteria</taxon>
        <taxon>Pseudomonadati</taxon>
        <taxon>Bacteroidota</taxon>
        <taxon>Saprospiria</taxon>
        <taxon>Saprospirales</taxon>
        <taxon>Saprospiraceae</taxon>
        <taxon>Saprospira</taxon>
    </lineage>
</organism>
<dbReference type="RefSeq" id="WP_015693161.1">
    <property type="nucleotide sequence ID" value="NC_016940.1"/>
</dbReference>
<proteinExistence type="predicted"/>
<evidence type="ECO:0000259" key="2">
    <source>
        <dbReference type="Pfam" id="PF18962"/>
    </source>
</evidence>
<dbReference type="GO" id="GO:0006508">
    <property type="term" value="P:proteolysis"/>
    <property type="evidence" value="ECO:0007669"/>
    <property type="project" value="InterPro"/>
</dbReference>
<dbReference type="EMBL" id="CP002831">
    <property type="protein sequence ID" value="AFC25558.1"/>
    <property type="molecule type" value="Genomic_DNA"/>
</dbReference>
<dbReference type="SUPFAM" id="SSF50494">
    <property type="entry name" value="Trypsin-like serine proteases"/>
    <property type="match status" value="1"/>
</dbReference>
<evidence type="ECO:0000256" key="1">
    <source>
        <dbReference type="SAM" id="SignalP"/>
    </source>
</evidence>
<feature type="domain" description="Secretion system C-terminal sorting" evidence="2">
    <location>
        <begin position="693"/>
        <end position="767"/>
    </location>
</feature>
<protein>
    <submittedName>
        <fullName evidence="3">Lysyl endopeptidase</fullName>
        <ecNumber evidence="3">3.4.21.50</ecNumber>
    </submittedName>
</protein>
<dbReference type="HOGENOM" id="CLU_021087_0_0_10"/>
<dbReference type="OrthoDB" id="9342482at2"/>
<dbReference type="InterPro" id="IPR026444">
    <property type="entry name" value="Secre_tail"/>
</dbReference>
<dbReference type="InterPro" id="IPR008353">
    <property type="entry name" value="Peptidase_S1B_tx"/>
</dbReference>
<dbReference type="PANTHER" id="PTHR36234:SF5">
    <property type="entry name" value="LYSYL ENDOPEPTIDASE"/>
    <property type="match status" value="1"/>
</dbReference>
<keyword evidence="4" id="KW-1185">Reference proteome</keyword>
<keyword evidence="1" id="KW-0732">Signal</keyword>
<dbReference type="KEGG" id="sgn:SGRA_2830"/>
<dbReference type="Pfam" id="PF18962">
    <property type="entry name" value="Por_Secre_tail"/>
    <property type="match status" value="1"/>
</dbReference>
<dbReference type="GO" id="GO:0004252">
    <property type="term" value="F:serine-type endopeptidase activity"/>
    <property type="evidence" value="ECO:0007669"/>
    <property type="project" value="InterPro"/>
</dbReference>
<evidence type="ECO:0000313" key="4">
    <source>
        <dbReference type="Proteomes" id="UP000007519"/>
    </source>
</evidence>
<dbReference type="Proteomes" id="UP000007519">
    <property type="component" value="Chromosome"/>
</dbReference>
<dbReference type="Pfam" id="PF13365">
    <property type="entry name" value="Trypsin_2"/>
    <property type="match status" value="1"/>
</dbReference>
<dbReference type="STRING" id="984262.SGRA_2830"/>
<feature type="chain" id="PRO_5003605005" evidence="1">
    <location>
        <begin position="21"/>
        <end position="770"/>
    </location>
</feature>
<dbReference type="NCBIfam" id="TIGR04183">
    <property type="entry name" value="Por_Secre_tail"/>
    <property type="match status" value="1"/>
</dbReference>
<dbReference type="Gene3D" id="2.40.10.10">
    <property type="entry name" value="Trypsin-like serine proteases"/>
    <property type="match status" value="2"/>
</dbReference>
<dbReference type="InterPro" id="IPR009003">
    <property type="entry name" value="Peptidase_S1_PA"/>
</dbReference>
<reference evidence="3 4" key="1">
    <citation type="journal article" date="2012" name="Stand. Genomic Sci.">
        <title>Complete genome sequencing and analysis of Saprospira grandis str. Lewin, a predatory marine bacterium.</title>
        <authorList>
            <person name="Saw J.H."/>
            <person name="Yuryev A."/>
            <person name="Kanbe M."/>
            <person name="Hou S."/>
            <person name="Young A.G."/>
            <person name="Aizawa S."/>
            <person name="Alam M."/>
        </authorList>
    </citation>
    <scope>NUCLEOTIDE SEQUENCE [LARGE SCALE GENOMIC DNA]</scope>
    <source>
        <strain evidence="3 4">Lewin</strain>
    </source>
</reference>
<sequence>MLKQFLFTFLLLFSAYGLFAQTTDLGMPKSWNQKITALQAAPVYNMPAFDLEEQQRIDAINEADKIGPWRFGYEFAVNYGLDQGGVWTNLPNGDRIWRIAFRSEGALSMNLIFDDYLLPEGAHVQLYSLDRKARLGAYTAKNNHPDRMLGTSLLQGESIVIEYFEPAAVAGEGKLHIGTLVHGYRDVRPYAEELVKALNSSGDCNIDVNCPLGNNWRNQINSVGIMMSGGSGFCTGALINNTAQDGTPYFLTANHCMNGSPATWVFRFNWESPNAVCAQAQNSTDPGAPYNEVNGATLRASDAGTDFALVELSTLPAAPYYLAGWDRSSTAANGAICVHHPSGDVKKISKENQSLSTATFSGADTWQVANWDEGTTEPGSSGSPLFNLNGLIIGQLYGGSAACSGLVNNGSADYYGRFDISWDGAGASSSRLKDWLDPNNSNVQTLTGFGPGATGPVANDAGLNTDPAIAGVICGASSINPSIEIYNGGSSTLTSATILYNINGGSNQAYSWSGNLASNSSETVSLSSLNISAAGPQTFSATVTVPNGQVDSNSVNDVISANFYAITQPVTFQLDLKTDCYASETSWEVRDANGVLLYSKDNYTGNSPTLYSEQLCLQENDCYDFTIFDSYGDGMEGTLYNCAEDGDYHIISPANDTVVDMPTASFGTSATHNFCASLASSVQEVSLLRNLQLYPNPSKGQLQLELSLEAAQDVRLALYNSLGQMVWQQNYGELIEQNIQLDFSELAAGAYYLQIQLPTEQLGQKIILQD</sequence>
<feature type="signal peptide" evidence="1">
    <location>
        <begin position="1"/>
        <end position="20"/>
    </location>
</feature>
<gene>
    <name evidence="3" type="ordered locus">SGRA_2830</name>
</gene>